<dbReference type="InterPro" id="IPR002123">
    <property type="entry name" value="Plipid/glycerol_acylTrfase"/>
</dbReference>
<feature type="region of interest" description="Disordered" evidence="1">
    <location>
        <begin position="560"/>
        <end position="607"/>
    </location>
</feature>
<feature type="domain" description="Phospholipid/glycerol acyltransferase" evidence="3">
    <location>
        <begin position="80"/>
        <end position="218"/>
    </location>
</feature>
<reference evidence="4" key="1">
    <citation type="submission" date="2022-06" db="EMBL/GenBank/DDBJ databases">
        <authorList>
            <consortium name="SYNGENTA / RWTH Aachen University"/>
        </authorList>
    </citation>
    <scope>NUCLEOTIDE SEQUENCE</scope>
</reference>
<gene>
    <name evidence="4" type="ORF">PPACK8108_LOCUS10071</name>
</gene>
<feature type="compositionally biased region" description="Basic and acidic residues" evidence="1">
    <location>
        <begin position="581"/>
        <end position="591"/>
    </location>
</feature>
<feature type="transmembrane region" description="Helical" evidence="2">
    <location>
        <begin position="45"/>
        <end position="67"/>
    </location>
</feature>
<feature type="transmembrane region" description="Helical" evidence="2">
    <location>
        <begin position="79"/>
        <end position="100"/>
    </location>
</feature>
<dbReference type="InterPro" id="IPR052744">
    <property type="entry name" value="GPAT/DAPAT"/>
</dbReference>
<keyword evidence="2" id="KW-1133">Transmembrane helix</keyword>
<feature type="transmembrane region" description="Helical" evidence="2">
    <location>
        <begin position="394"/>
        <end position="415"/>
    </location>
</feature>
<accession>A0AAV0AZK6</accession>
<dbReference type="GO" id="GO:0008654">
    <property type="term" value="P:phospholipid biosynthetic process"/>
    <property type="evidence" value="ECO:0007669"/>
    <property type="project" value="TreeGrafter"/>
</dbReference>
<comment type="caution">
    <text evidence="4">The sequence shown here is derived from an EMBL/GenBank/DDBJ whole genome shotgun (WGS) entry which is preliminary data.</text>
</comment>
<organism evidence="4 5">
    <name type="scientific">Phakopsora pachyrhizi</name>
    <name type="common">Asian soybean rust disease fungus</name>
    <dbReference type="NCBI Taxonomy" id="170000"/>
    <lineage>
        <taxon>Eukaryota</taxon>
        <taxon>Fungi</taxon>
        <taxon>Dikarya</taxon>
        <taxon>Basidiomycota</taxon>
        <taxon>Pucciniomycotina</taxon>
        <taxon>Pucciniomycetes</taxon>
        <taxon>Pucciniales</taxon>
        <taxon>Phakopsoraceae</taxon>
        <taxon>Phakopsora</taxon>
    </lineage>
</organism>
<dbReference type="PANTHER" id="PTHR31605:SF0">
    <property type="entry name" value="GLYCEROL-3-PHOSPHATE O-ACYLTRANSFERASE 1"/>
    <property type="match status" value="1"/>
</dbReference>
<keyword evidence="2" id="KW-0812">Transmembrane</keyword>
<keyword evidence="2" id="KW-0472">Membrane</keyword>
<dbReference type="GO" id="GO:0016287">
    <property type="term" value="F:glycerone-phosphate O-acyltransferase activity"/>
    <property type="evidence" value="ECO:0007669"/>
    <property type="project" value="TreeGrafter"/>
</dbReference>
<dbReference type="SUPFAM" id="SSF69593">
    <property type="entry name" value="Glycerol-3-phosphate (1)-acyltransferase"/>
    <property type="match status" value="1"/>
</dbReference>
<keyword evidence="5" id="KW-1185">Reference proteome</keyword>
<feature type="compositionally biased region" description="Acidic residues" evidence="1">
    <location>
        <begin position="592"/>
        <end position="607"/>
    </location>
</feature>
<dbReference type="SMART" id="SM00563">
    <property type="entry name" value="PlsC"/>
    <property type="match status" value="1"/>
</dbReference>
<dbReference type="Pfam" id="PF01553">
    <property type="entry name" value="Acyltransferase"/>
    <property type="match status" value="1"/>
</dbReference>
<name>A0AAV0AZK6_PHAPC</name>
<evidence type="ECO:0000256" key="1">
    <source>
        <dbReference type="SAM" id="MobiDB-lite"/>
    </source>
</evidence>
<sequence length="648" mass="73960">MGGNSSTIRRSSSSRSINTLLKDGDVDDGDQKDFYVANFPTVTPLAYRLVITLFRFVLAIFFSRIVIENRDQIPSNGRPTIVLVNHSNSLTDALIIMASIPRRLRRMLRMTAKATHFRRGNFSSWLIEKAGSVPLQRAQDYQASKVKVDNSLAKEILIEALCRQGDAICMFPEGISRYHPQLAPLKTGAARIASEVLYQSRGLDKFELNLLTCSITYLHRQNFRSDVLVSFHEPIKLRPHGPLEKELISDNQSVRQAAISSLTSRLSEQIRSGTLDSPSWEFIKAGNMARTIYAPFGTRIGLGPHIRLTQKFVDVFAGRGRCIAENLTSDVRDNVMDEGDGGKRDEDEEGRRVSNEELVTKLLEYQSRLYSLGIKDERVTNNRLTSRRVIIKRLIFRSLGALILVSVCVPGLVLWTPTFVVTKYFANKQKLKGPAWDTYDEVTQTKILWGLVTGSLTYLLILLITFPILPITLVFVPLLMWLTLRWLEDLVSSLRAARSLYRMLMLGKVELNELRERRKLLSKAVLKVAVEQCGLPRRSQELLLLTEGLKKDDDYRLDESNTIRKRDDDSKQESSNDDEDSGGKNSDKKIGDDDDDEVLEEEEEQEGEIEILNKDFVNRFSRSGYFSLRRRRKKDYNEVLRLWDVIDM</sequence>
<protein>
    <recommendedName>
        <fullName evidence="3">Phospholipid/glycerol acyltransferase domain-containing protein</fullName>
    </recommendedName>
</protein>
<feature type="transmembrane region" description="Helical" evidence="2">
    <location>
        <begin position="458"/>
        <end position="484"/>
    </location>
</feature>
<proteinExistence type="predicted"/>
<evidence type="ECO:0000259" key="3">
    <source>
        <dbReference type="SMART" id="SM00563"/>
    </source>
</evidence>
<dbReference type="GO" id="GO:0004366">
    <property type="term" value="F:glycerol-3-phosphate O-acyltransferase activity"/>
    <property type="evidence" value="ECO:0007669"/>
    <property type="project" value="TreeGrafter"/>
</dbReference>
<dbReference type="PANTHER" id="PTHR31605">
    <property type="entry name" value="GLYCEROL-3-PHOSPHATE O-ACYLTRANSFERASE 1"/>
    <property type="match status" value="1"/>
</dbReference>
<evidence type="ECO:0000313" key="5">
    <source>
        <dbReference type="Proteomes" id="UP001153365"/>
    </source>
</evidence>
<dbReference type="Proteomes" id="UP001153365">
    <property type="component" value="Unassembled WGS sequence"/>
</dbReference>
<dbReference type="EMBL" id="CALTRL010002248">
    <property type="protein sequence ID" value="CAH7675097.1"/>
    <property type="molecule type" value="Genomic_DNA"/>
</dbReference>
<dbReference type="AlphaFoldDB" id="A0AAV0AZK6"/>
<evidence type="ECO:0000256" key="2">
    <source>
        <dbReference type="SAM" id="Phobius"/>
    </source>
</evidence>
<evidence type="ECO:0000313" key="4">
    <source>
        <dbReference type="EMBL" id="CAH7675097.1"/>
    </source>
</evidence>
<feature type="compositionally biased region" description="Basic and acidic residues" evidence="1">
    <location>
        <begin position="560"/>
        <end position="574"/>
    </location>
</feature>
<feature type="region of interest" description="Disordered" evidence="1">
    <location>
        <begin position="333"/>
        <end position="352"/>
    </location>
</feature>